<comment type="subcellular location">
    <subcellularLocation>
        <location evidence="1">Cell membrane</location>
        <topology evidence="1">Multi-pass membrane protein</topology>
    </subcellularLocation>
</comment>
<feature type="transmembrane region" description="Helical" evidence="7">
    <location>
        <begin position="108"/>
        <end position="131"/>
    </location>
</feature>
<keyword evidence="3 7" id="KW-0812">Transmembrane</keyword>
<name>A0ABT6ZZN4_9ACTN</name>
<dbReference type="InterPro" id="IPR003838">
    <property type="entry name" value="ABC3_permease_C"/>
</dbReference>
<dbReference type="RefSeq" id="WP_274042059.1">
    <property type="nucleotide sequence ID" value="NZ_JANCPR020000021.1"/>
</dbReference>
<dbReference type="Pfam" id="PF02687">
    <property type="entry name" value="FtsX"/>
    <property type="match status" value="2"/>
</dbReference>
<evidence type="ECO:0000256" key="4">
    <source>
        <dbReference type="ARBA" id="ARBA00022989"/>
    </source>
</evidence>
<dbReference type="PANTHER" id="PTHR30572">
    <property type="entry name" value="MEMBRANE COMPONENT OF TRANSPORTER-RELATED"/>
    <property type="match status" value="1"/>
</dbReference>
<evidence type="ECO:0000313" key="10">
    <source>
        <dbReference type="Proteomes" id="UP001214441"/>
    </source>
</evidence>
<comment type="caution">
    <text evidence="9">The sequence shown here is derived from an EMBL/GenBank/DDBJ whole genome shotgun (WGS) entry which is preliminary data.</text>
</comment>
<feature type="transmembrane region" description="Helical" evidence="7">
    <location>
        <begin position="362"/>
        <end position="389"/>
    </location>
</feature>
<keyword evidence="10" id="KW-1185">Reference proteome</keyword>
<feature type="transmembrane region" description="Helical" evidence="7">
    <location>
        <begin position="193"/>
        <end position="210"/>
    </location>
</feature>
<sequence length="445" mass="46072">MLTLAWRSVRHRPARLIATLLAAFLGSAITMMFNSLHDTAAASGVDARSSESLSLTGGVVGGYGTLLVFFAIASTLTVNVRQREAEMHLLRCTGATPGQIRRMVTGEAAAVALLGVLLAIVPAMLGGQALVAEFRDTGQVAGNVEHTFGPVALGAGLAVTLVSAVGAAALAVRRAAKAAEGRRPRARLRTAGGLLALVAGVGSMGTAFSMDAKDSALMAPAAYGSILLSLGFAVFSPALLRVLLVRFSRPVSALTGGGGYIAVRNLRRRAEQLTGILMPLMLFVGIATATLYLQGIESDAITASGMKKSVEDKNLETVNLVVVGIIVVFACVMLINTLYATTAYRSREFGRQRLAGATPRQVLATVATESLVLVVTGVFFGTLAAFAGILTFTSVRTDETMPSGQGPGIWLTIAALAVTATFVTSLITARRTLRTPAVEAVAVAA</sequence>
<evidence type="ECO:0000256" key="3">
    <source>
        <dbReference type="ARBA" id="ARBA00022692"/>
    </source>
</evidence>
<reference evidence="9 10" key="1">
    <citation type="submission" date="2023-05" db="EMBL/GenBank/DDBJ databases">
        <title>Streptantibioticus silvisoli sp. nov., acidotolerant actinomycetes 1 from pine litter.</title>
        <authorList>
            <person name="Swiecimska M."/>
            <person name="Golinska P."/>
            <person name="Sangal V."/>
            <person name="Wachnowicz B."/>
            <person name="Goodfellow M."/>
        </authorList>
    </citation>
    <scope>NUCLEOTIDE SEQUENCE [LARGE SCALE GENOMIC DNA]</scope>
    <source>
        <strain evidence="9 10">DSM 42109</strain>
    </source>
</reference>
<proteinExistence type="inferred from homology"/>
<keyword evidence="4 7" id="KW-1133">Transmembrane helix</keyword>
<feature type="transmembrane region" description="Helical" evidence="7">
    <location>
        <begin position="409"/>
        <end position="429"/>
    </location>
</feature>
<accession>A0ABT6ZZN4</accession>
<dbReference type="Proteomes" id="UP001214441">
    <property type="component" value="Unassembled WGS sequence"/>
</dbReference>
<dbReference type="InterPro" id="IPR050250">
    <property type="entry name" value="Macrolide_Exporter_MacB"/>
</dbReference>
<feature type="domain" description="ABC3 transporter permease C-terminal" evidence="8">
    <location>
        <begin position="321"/>
        <end position="436"/>
    </location>
</feature>
<evidence type="ECO:0000256" key="7">
    <source>
        <dbReference type="SAM" id="Phobius"/>
    </source>
</evidence>
<evidence type="ECO:0000256" key="6">
    <source>
        <dbReference type="ARBA" id="ARBA00038076"/>
    </source>
</evidence>
<keyword evidence="5 7" id="KW-0472">Membrane</keyword>
<evidence type="ECO:0000259" key="8">
    <source>
        <dbReference type="Pfam" id="PF02687"/>
    </source>
</evidence>
<organism evidence="9 10">
    <name type="scientific">Streptomyces iconiensis</name>
    <dbReference type="NCBI Taxonomy" id="1384038"/>
    <lineage>
        <taxon>Bacteria</taxon>
        <taxon>Bacillati</taxon>
        <taxon>Actinomycetota</taxon>
        <taxon>Actinomycetes</taxon>
        <taxon>Kitasatosporales</taxon>
        <taxon>Streptomycetaceae</taxon>
        <taxon>Streptomyces</taxon>
    </lineage>
</organism>
<feature type="transmembrane region" description="Helical" evidence="7">
    <location>
        <begin position="273"/>
        <end position="293"/>
    </location>
</feature>
<protein>
    <submittedName>
        <fullName evidence="9">FtsX-like permease family protein</fullName>
    </submittedName>
</protein>
<evidence type="ECO:0000313" key="9">
    <source>
        <dbReference type="EMBL" id="MDJ1134540.1"/>
    </source>
</evidence>
<evidence type="ECO:0000256" key="2">
    <source>
        <dbReference type="ARBA" id="ARBA00022475"/>
    </source>
</evidence>
<evidence type="ECO:0000256" key="5">
    <source>
        <dbReference type="ARBA" id="ARBA00023136"/>
    </source>
</evidence>
<dbReference type="EMBL" id="JANCPR020000021">
    <property type="protein sequence ID" value="MDJ1134540.1"/>
    <property type="molecule type" value="Genomic_DNA"/>
</dbReference>
<keyword evidence="2" id="KW-1003">Cell membrane</keyword>
<dbReference type="PANTHER" id="PTHR30572:SF4">
    <property type="entry name" value="ABC TRANSPORTER PERMEASE YTRF"/>
    <property type="match status" value="1"/>
</dbReference>
<gene>
    <name evidence="9" type="ORF">NMN56_021760</name>
</gene>
<feature type="transmembrane region" description="Helical" evidence="7">
    <location>
        <begin position="222"/>
        <end position="244"/>
    </location>
</feature>
<comment type="similarity">
    <text evidence="6">Belongs to the ABC-4 integral membrane protein family.</text>
</comment>
<evidence type="ECO:0000256" key="1">
    <source>
        <dbReference type="ARBA" id="ARBA00004651"/>
    </source>
</evidence>
<feature type="transmembrane region" description="Helical" evidence="7">
    <location>
        <begin position="60"/>
        <end position="80"/>
    </location>
</feature>
<feature type="domain" description="ABC3 transporter permease C-terminal" evidence="8">
    <location>
        <begin position="64"/>
        <end position="177"/>
    </location>
</feature>
<feature type="transmembrane region" description="Helical" evidence="7">
    <location>
        <begin position="318"/>
        <end position="341"/>
    </location>
</feature>
<feature type="transmembrane region" description="Helical" evidence="7">
    <location>
        <begin position="151"/>
        <end position="172"/>
    </location>
</feature>